<dbReference type="PANTHER" id="PTHR35509:SF1">
    <property type="entry name" value="DOMAIN PROTEIN, PUTATIVE (DUF1995)-RELATED"/>
    <property type="match status" value="1"/>
</dbReference>
<evidence type="ECO:0000259" key="2">
    <source>
        <dbReference type="Pfam" id="PF09353"/>
    </source>
</evidence>
<dbReference type="EMBL" id="JALJOS010000001">
    <property type="protein sequence ID" value="KAK9844839.1"/>
    <property type="molecule type" value="Genomic_DNA"/>
</dbReference>
<proteinExistence type="predicted"/>
<dbReference type="InterPro" id="IPR018962">
    <property type="entry name" value="DUF1995"/>
</dbReference>
<dbReference type="Pfam" id="PF09353">
    <property type="entry name" value="DUF1995"/>
    <property type="match status" value="1"/>
</dbReference>
<dbReference type="AlphaFoldDB" id="A0AAW1SH23"/>
<gene>
    <name evidence="3" type="ORF">WJX74_007492</name>
</gene>
<protein>
    <recommendedName>
        <fullName evidence="2">DUF1995 domain-containing protein</fullName>
    </recommendedName>
</protein>
<comment type="caution">
    <text evidence="3">The sequence shown here is derived from an EMBL/GenBank/DDBJ whole genome shotgun (WGS) entry which is preliminary data.</text>
</comment>
<feature type="compositionally biased region" description="Acidic residues" evidence="1">
    <location>
        <begin position="62"/>
        <end position="77"/>
    </location>
</feature>
<name>A0AAW1SH23_9CHLO</name>
<dbReference type="InterPro" id="IPR053021">
    <property type="entry name" value="Chloroplast_ADK"/>
</dbReference>
<evidence type="ECO:0000256" key="1">
    <source>
        <dbReference type="SAM" id="MobiDB-lite"/>
    </source>
</evidence>
<evidence type="ECO:0000313" key="3">
    <source>
        <dbReference type="EMBL" id="KAK9844839.1"/>
    </source>
</evidence>
<reference evidence="3 4" key="1">
    <citation type="journal article" date="2024" name="Nat. Commun.">
        <title>Phylogenomics reveals the evolutionary origins of lichenization in chlorophyte algae.</title>
        <authorList>
            <person name="Puginier C."/>
            <person name="Libourel C."/>
            <person name="Otte J."/>
            <person name="Skaloud P."/>
            <person name="Haon M."/>
            <person name="Grisel S."/>
            <person name="Petersen M."/>
            <person name="Berrin J.G."/>
            <person name="Delaux P.M."/>
            <person name="Dal Grande F."/>
            <person name="Keller J."/>
        </authorList>
    </citation>
    <scope>NUCLEOTIDE SEQUENCE [LARGE SCALE GENOMIC DNA]</scope>
    <source>
        <strain evidence="3 4">SAG 2145</strain>
    </source>
</reference>
<keyword evidence="4" id="KW-1185">Reference proteome</keyword>
<organism evidence="3 4">
    <name type="scientific">Apatococcus lobatus</name>
    <dbReference type="NCBI Taxonomy" id="904363"/>
    <lineage>
        <taxon>Eukaryota</taxon>
        <taxon>Viridiplantae</taxon>
        <taxon>Chlorophyta</taxon>
        <taxon>core chlorophytes</taxon>
        <taxon>Trebouxiophyceae</taxon>
        <taxon>Chlorellales</taxon>
        <taxon>Chlorellaceae</taxon>
        <taxon>Apatococcus</taxon>
    </lineage>
</organism>
<feature type="region of interest" description="Disordered" evidence="1">
    <location>
        <begin position="38"/>
        <end position="77"/>
    </location>
</feature>
<feature type="domain" description="DUF1995" evidence="2">
    <location>
        <begin position="79"/>
        <end position="298"/>
    </location>
</feature>
<sequence length="340" mass="37765">MSVSRSALGPSCCLLDARPHQTFSKQQRVLIRSSKCKRASVPSVPHSKGLQACQASQKESAEVDEVDQEESPQDDDVLPDSLADALEEASIATAEALKRGQTRCIVEVLLPEFWDPDAGPTFAEEGDQLRFWKLTRRFIDGIAEHSGLQNIRAVYPDMGTAAMLKHQWQDCSFQLASLGDRRPVSNEDDVIVVAAPDPQGADPCMKIARELENVRPLVIFNPRFTTVDIGVGLNVRRLRSQFLSTFDTTYSLRPIGEVGTVFRRWPGQWKVFISDPARPGRFKLAAERPSRPSGEAIEMIMEEEFGRPQTEGEEQKSPGFLSSLGSTFASLQRFGRSLSQ</sequence>
<accession>A0AAW1SH23</accession>
<feature type="region of interest" description="Disordered" evidence="1">
    <location>
        <begin position="303"/>
        <end position="323"/>
    </location>
</feature>
<evidence type="ECO:0000313" key="4">
    <source>
        <dbReference type="Proteomes" id="UP001438707"/>
    </source>
</evidence>
<dbReference type="Proteomes" id="UP001438707">
    <property type="component" value="Unassembled WGS sequence"/>
</dbReference>
<dbReference type="PANTHER" id="PTHR35509">
    <property type="entry name" value="DOMAIN PROTEIN, PUTATIVE (DUF1995)-RELATED"/>
    <property type="match status" value="1"/>
</dbReference>